<dbReference type="AlphaFoldDB" id="A0AAD9PQ58"/>
<evidence type="ECO:0000313" key="3">
    <source>
        <dbReference type="Proteomes" id="UP001249851"/>
    </source>
</evidence>
<dbReference type="EMBL" id="JARQWQ010000229">
    <property type="protein sequence ID" value="KAK2547004.1"/>
    <property type="molecule type" value="Genomic_DNA"/>
</dbReference>
<accession>A0AAD9PQ58</accession>
<name>A0AAD9PQ58_ACRCE</name>
<evidence type="ECO:0000256" key="1">
    <source>
        <dbReference type="SAM" id="MobiDB-lite"/>
    </source>
</evidence>
<gene>
    <name evidence="2" type="ORF">P5673_033244</name>
</gene>
<reference evidence="2" key="2">
    <citation type="journal article" date="2023" name="Science">
        <title>Genomic signatures of disease resistance in endangered staghorn corals.</title>
        <authorList>
            <person name="Vollmer S.V."/>
            <person name="Selwyn J.D."/>
            <person name="Despard B.A."/>
            <person name="Roesel C.L."/>
        </authorList>
    </citation>
    <scope>NUCLEOTIDE SEQUENCE</scope>
    <source>
        <strain evidence="2">K2</strain>
    </source>
</reference>
<keyword evidence="3" id="KW-1185">Reference proteome</keyword>
<proteinExistence type="predicted"/>
<evidence type="ECO:0000313" key="2">
    <source>
        <dbReference type="EMBL" id="KAK2547004.1"/>
    </source>
</evidence>
<feature type="compositionally biased region" description="Polar residues" evidence="1">
    <location>
        <begin position="95"/>
        <end position="106"/>
    </location>
</feature>
<protein>
    <submittedName>
        <fullName evidence="2">Uncharacterized protein</fullName>
    </submittedName>
</protein>
<feature type="non-terminal residue" evidence="2">
    <location>
        <position position="164"/>
    </location>
</feature>
<reference evidence="2" key="1">
    <citation type="journal article" date="2023" name="G3 (Bethesda)">
        <title>Whole genome assembly and annotation of the endangered Caribbean coral Acropora cervicornis.</title>
        <authorList>
            <person name="Selwyn J.D."/>
            <person name="Vollmer S.V."/>
        </authorList>
    </citation>
    <scope>NUCLEOTIDE SEQUENCE</scope>
    <source>
        <strain evidence="2">K2</strain>
    </source>
</reference>
<organism evidence="2 3">
    <name type="scientific">Acropora cervicornis</name>
    <name type="common">Staghorn coral</name>
    <dbReference type="NCBI Taxonomy" id="6130"/>
    <lineage>
        <taxon>Eukaryota</taxon>
        <taxon>Metazoa</taxon>
        <taxon>Cnidaria</taxon>
        <taxon>Anthozoa</taxon>
        <taxon>Hexacorallia</taxon>
        <taxon>Scleractinia</taxon>
        <taxon>Astrocoeniina</taxon>
        <taxon>Acroporidae</taxon>
        <taxon>Acropora</taxon>
    </lineage>
</organism>
<feature type="region of interest" description="Disordered" evidence="1">
    <location>
        <begin position="64"/>
        <end position="111"/>
    </location>
</feature>
<sequence>GCGSMSKCEPTNIHIHCNAQEKKTQKEMSEELAKMLRNHSEMIRKELEDIKSKYEQMKAEIANISKMEGPMGPPGYNGTRGPPGESGLPGPPGINGTQGLPGTSPTGGDLTLCSYQEMKGIEVSSGSYASTDVSVNEANVGLNLKRSLTQSLRPGRELTLDLLS</sequence>
<dbReference type="Proteomes" id="UP001249851">
    <property type="component" value="Unassembled WGS sequence"/>
</dbReference>
<comment type="caution">
    <text evidence="2">The sequence shown here is derived from an EMBL/GenBank/DDBJ whole genome shotgun (WGS) entry which is preliminary data.</text>
</comment>